<accession>A0A4U0SHY0</accession>
<dbReference type="RefSeq" id="WP_136726640.1">
    <property type="nucleotide sequence ID" value="NZ_JAOPYF010000607.1"/>
</dbReference>
<comment type="caution">
    <text evidence="1">The sequence shown here is derived from an EMBL/GenBank/DDBJ whole genome shotgun (WGS) entry which is preliminary data.</text>
</comment>
<proteinExistence type="predicted"/>
<protein>
    <submittedName>
        <fullName evidence="1">Uncharacterized protein</fullName>
    </submittedName>
</protein>
<dbReference type="EMBL" id="SUMC01000030">
    <property type="protein sequence ID" value="TKA08468.1"/>
    <property type="molecule type" value="Genomic_DNA"/>
</dbReference>
<dbReference type="OrthoDB" id="3872514at2"/>
<dbReference type="Proteomes" id="UP000305778">
    <property type="component" value="Unassembled WGS sequence"/>
</dbReference>
<name>A0A4U0SHY0_9ACTN</name>
<gene>
    <name evidence="1" type="ORF">FCI23_27515</name>
</gene>
<evidence type="ECO:0000313" key="1">
    <source>
        <dbReference type="EMBL" id="TKA08468.1"/>
    </source>
</evidence>
<dbReference type="AlphaFoldDB" id="A0A4U0SHY0"/>
<keyword evidence="2" id="KW-1185">Reference proteome</keyword>
<evidence type="ECO:0000313" key="2">
    <source>
        <dbReference type="Proteomes" id="UP000305778"/>
    </source>
</evidence>
<reference evidence="1 2" key="1">
    <citation type="submission" date="2019-04" db="EMBL/GenBank/DDBJ databases">
        <title>Streptomyces oryziradicis sp. nov., a novel actinomycete isolated from rhizosphere soil of rice (Oryza sativa L.).</title>
        <authorList>
            <person name="Li C."/>
        </authorList>
    </citation>
    <scope>NUCLEOTIDE SEQUENCE [LARGE SCALE GENOMIC DNA]</scope>
    <source>
        <strain evidence="1 2">NEAU-C40</strain>
    </source>
</reference>
<organism evidence="1 2">
    <name type="scientific">Actinacidiphila oryziradicis</name>
    <dbReference type="NCBI Taxonomy" id="2571141"/>
    <lineage>
        <taxon>Bacteria</taxon>
        <taxon>Bacillati</taxon>
        <taxon>Actinomycetota</taxon>
        <taxon>Actinomycetes</taxon>
        <taxon>Kitasatosporales</taxon>
        <taxon>Streptomycetaceae</taxon>
        <taxon>Actinacidiphila</taxon>
    </lineage>
</organism>
<sequence length="68" mass="7582">MAGSVTLGHADAERLAWVLKEMSDLLGMRGPNKITDSQVSALCEGQVHHREELARWTRTLSEELAHKL</sequence>